<dbReference type="Gene3D" id="1.20.1250.20">
    <property type="entry name" value="MFS general substrate transporter like domains"/>
    <property type="match status" value="1"/>
</dbReference>
<evidence type="ECO:0000256" key="5">
    <source>
        <dbReference type="SAM" id="Phobius"/>
    </source>
</evidence>
<proteinExistence type="predicted"/>
<dbReference type="PANTHER" id="PTHR24064">
    <property type="entry name" value="SOLUTE CARRIER FAMILY 22 MEMBER"/>
    <property type="match status" value="1"/>
</dbReference>
<keyword evidence="2 5" id="KW-0812">Transmembrane</keyword>
<feature type="non-terminal residue" evidence="7">
    <location>
        <position position="1"/>
    </location>
</feature>
<keyword evidence="8" id="KW-1185">Reference proteome</keyword>
<dbReference type="InterPro" id="IPR036259">
    <property type="entry name" value="MFS_trans_sf"/>
</dbReference>
<dbReference type="InterPro" id="IPR005828">
    <property type="entry name" value="MFS_sugar_transport-like"/>
</dbReference>
<gene>
    <name evidence="7" type="ORF">GOODEAATRI_011425</name>
</gene>
<organism evidence="7 8">
    <name type="scientific">Goodea atripinnis</name>
    <dbReference type="NCBI Taxonomy" id="208336"/>
    <lineage>
        <taxon>Eukaryota</taxon>
        <taxon>Metazoa</taxon>
        <taxon>Chordata</taxon>
        <taxon>Craniata</taxon>
        <taxon>Vertebrata</taxon>
        <taxon>Euteleostomi</taxon>
        <taxon>Actinopterygii</taxon>
        <taxon>Neopterygii</taxon>
        <taxon>Teleostei</taxon>
        <taxon>Neoteleostei</taxon>
        <taxon>Acanthomorphata</taxon>
        <taxon>Ovalentaria</taxon>
        <taxon>Atherinomorphae</taxon>
        <taxon>Cyprinodontiformes</taxon>
        <taxon>Goodeidae</taxon>
        <taxon>Goodea</taxon>
    </lineage>
</organism>
<evidence type="ECO:0000256" key="4">
    <source>
        <dbReference type="ARBA" id="ARBA00023136"/>
    </source>
</evidence>
<evidence type="ECO:0000256" key="2">
    <source>
        <dbReference type="ARBA" id="ARBA00022692"/>
    </source>
</evidence>
<accession>A0ABV0NJC6</accession>
<name>A0ABV0NJC6_9TELE</name>
<sequence>LSIVRTVLAMIGKFGITASLSIIYVYSAEVFPTVIRQNGIGIGSMCARIGGVLAPMMYLLRNINPHAPMVLSGLCPLLGAGLTLLLPETANKPLPDTIKDVEGEVLSDEEDSVKTAILDLRNVTMDSHRTD</sequence>
<dbReference type="PROSITE" id="PS50850">
    <property type="entry name" value="MFS"/>
    <property type="match status" value="1"/>
</dbReference>
<evidence type="ECO:0000259" key="6">
    <source>
        <dbReference type="PROSITE" id="PS50850"/>
    </source>
</evidence>
<comment type="subcellular location">
    <subcellularLocation>
        <location evidence="1">Membrane</location>
        <topology evidence="1">Multi-pass membrane protein</topology>
    </subcellularLocation>
</comment>
<reference evidence="7 8" key="1">
    <citation type="submission" date="2021-06" db="EMBL/GenBank/DDBJ databases">
        <authorList>
            <person name="Palmer J.M."/>
        </authorList>
    </citation>
    <scope>NUCLEOTIDE SEQUENCE [LARGE SCALE GENOMIC DNA]</scope>
    <source>
        <strain evidence="7 8">GA_2019</strain>
        <tissue evidence="7">Muscle</tissue>
    </source>
</reference>
<dbReference type="SUPFAM" id="SSF103473">
    <property type="entry name" value="MFS general substrate transporter"/>
    <property type="match status" value="1"/>
</dbReference>
<dbReference type="InterPro" id="IPR020846">
    <property type="entry name" value="MFS_dom"/>
</dbReference>
<evidence type="ECO:0000313" key="7">
    <source>
        <dbReference type="EMBL" id="MEQ2171511.1"/>
    </source>
</evidence>
<feature type="transmembrane region" description="Helical" evidence="5">
    <location>
        <begin position="39"/>
        <end position="60"/>
    </location>
</feature>
<feature type="transmembrane region" description="Helical" evidence="5">
    <location>
        <begin position="67"/>
        <end position="86"/>
    </location>
</feature>
<evidence type="ECO:0000313" key="8">
    <source>
        <dbReference type="Proteomes" id="UP001476798"/>
    </source>
</evidence>
<dbReference type="Proteomes" id="UP001476798">
    <property type="component" value="Unassembled WGS sequence"/>
</dbReference>
<comment type="caution">
    <text evidence="7">The sequence shown here is derived from an EMBL/GenBank/DDBJ whole genome shotgun (WGS) entry which is preliminary data.</text>
</comment>
<evidence type="ECO:0000256" key="3">
    <source>
        <dbReference type="ARBA" id="ARBA00022989"/>
    </source>
</evidence>
<dbReference type="Pfam" id="PF00083">
    <property type="entry name" value="Sugar_tr"/>
    <property type="match status" value="1"/>
</dbReference>
<feature type="transmembrane region" description="Helical" evidence="5">
    <location>
        <begin position="7"/>
        <end position="27"/>
    </location>
</feature>
<keyword evidence="4 5" id="KW-0472">Membrane</keyword>
<feature type="domain" description="Major facilitator superfamily (MFS) profile" evidence="6">
    <location>
        <begin position="1"/>
        <end position="91"/>
    </location>
</feature>
<dbReference type="EMBL" id="JAHRIO010040680">
    <property type="protein sequence ID" value="MEQ2171511.1"/>
    <property type="molecule type" value="Genomic_DNA"/>
</dbReference>
<keyword evidence="3 5" id="KW-1133">Transmembrane helix</keyword>
<protein>
    <recommendedName>
        <fullName evidence="6">Major facilitator superfamily (MFS) profile domain-containing protein</fullName>
    </recommendedName>
</protein>
<evidence type="ECO:0000256" key="1">
    <source>
        <dbReference type="ARBA" id="ARBA00004141"/>
    </source>
</evidence>